<keyword evidence="4" id="KW-1185">Reference proteome</keyword>
<dbReference type="PANTHER" id="PTHR31088:SF6">
    <property type="entry name" value="PHAGE SHOCK PROTEIN A"/>
    <property type="match status" value="1"/>
</dbReference>
<sequence>MGIFTRFKDIVASNISSMLDKAEDPEKLIKLMIREMEDTLIEIKSSCAITIASQKKVQRLMDDLLEKEAFWVQKAELAVKKGKDNLARQALQEKRRYTLKVETVEIELTELSIIVEQYQEDIQELENKLKSAREKQRLLLQRHIRATRKKRARQEIRRADSAEVIQKFEELENHIERMEAEADLVDYGKPSTLEEQFDALEADDEIEVELDRLKSSQSSKNSDTTDV</sequence>
<organism evidence="3 4">
    <name type="scientific">Desulfobacula phenolica</name>
    <dbReference type="NCBI Taxonomy" id="90732"/>
    <lineage>
        <taxon>Bacteria</taxon>
        <taxon>Pseudomonadati</taxon>
        <taxon>Thermodesulfobacteriota</taxon>
        <taxon>Desulfobacteria</taxon>
        <taxon>Desulfobacterales</taxon>
        <taxon>Desulfobacteraceae</taxon>
        <taxon>Desulfobacula</taxon>
    </lineage>
</organism>
<proteinExistence type="inferred from homology"/>
<gene>
    <name evidence="3" type="ORF">SAMN04487931_1128</name>
</gene>
<dbReference type="Pfam" id="PF04012">
    <property type="entry name" value="PspA_IM30"/>
    <property type="match status" value="1"/>
</dbReference>
<dbReference type="GO" id="GO:0009271">
    <property type="term" value="P:phage shock"/>
    <property type="evidence" value="ECO:0007669"/>
    <property type="project" value="TreeGrafter"/>
</dbReference>
<dbReference type="GO" id="GO:0005829">
    <property type="term" value="C:cytosol"/>
    <property type="evidence" value="ECO:0007669"/>
    <property type="project" value="TreeGrafter"/>
</dbReference>
<dbReference type="Proteomes" id="UP000199608">
    <property type="component" value="Unassembled WGS sequence"/>
</dbReference>
<keyword evidence="2" id="KW-0175">Coiled coil</keyword>
<dbReference type="PANTHER" id="PTHR31088">
    <property type="entry name" value="MEMBRANE-ASSOCIATED PROTEIN VIPP1, CHLOROPLASTIC"/>
    <property type="match status" value="1"/>
</dbReference>
<evidence type="ECO:0000313" key="3">
    <source>
        <dbReference type="EMBL" id="SDU54843.1"/>
    </source>
</evidence>
<protein>
    <submittedName>
        <fullName evidence="3">Phage shock protein A (PspA) family protein</fullName>
    </submittedName>
</protein>
<dbReference type="EMBL" id="FNLL01000012">
    <property type="protein sequence ID" value="SDU54843.1"/>
    <property type="molecule type" value="Genomic_DNA"/>
</dbReference>
<evidence type="ECO:0000256" key="2">
    <source>
        <dbReference type="SAM" id="Coils"/>
    </source>
</evidence>
<feature type="coiled-coil region" evidence="2">
    <location>
        <begin position="87"/>
        <end position="181"/>
    </location>
</feature>
<dbReference type="RefSeq" id="WP_014959390.1">
    <property type="nucleotide sequence ID" value="NZ_FNLL01000012.1"/>
</dbReference>
<comment type="similarity">
    <text evidence="1">Belongs to the PspA/Vipp/IM30 family.</text>
</comment>
<evidence type="ECO:0000256" key="1">
    <source>
        <dbReference type="ARBA" id="ARBA00043985"/>
    </source>
</evidence>
<evidence type="ECO:0000313" key="4">
    <source>
        <dbReference type="Proteomes" id="UP000199608"/>
    </source>
</evidence>
<accession>A0A1H2JEM9</accession>
<dbReference type="InterPro" id="IPR007157">
    <property type="entry name" value="PspA_VIPP1"/>
</dbReference>
<dbReference type="AlphaFoldDB" id="A0A1H2JEM9"/>
<reference evidence="4" key="1">
    <citation type="submission" date="2016-10" db="EMBL/GenBank/DDBJ databases">
        <authorList>
            <person name="Varghese N."/>
            <person name="Submissions S."/>
        </authorList>
    </citation>
    <scope>NUCLEOTIDE SEQUENCE [LARGE SCALE GENOMIC DNA]</scope>
    <source>
        <strain evidence="4">DSM 3384</strain>
    </source>
</reference>
<name>A0A1H2JEM9_9BACT</name>